<feature type="transmembrane region" description="Helical" evidence="1">
    <location>
        <begin position="37"/>
        <end position="55"/>
    </location>
</feature>
<evidence type="ECO:0000256" key="1">
    <source>
        <dbReference type="SAM" id="Phobius"/>
    </source>
</evidence>
<accession>A0A3D1JG62</accession>
<comment type="caution">
    <text evidence="2">The sequence shown here is derived from an EMBL/GenBank/DDBJ whole genome shotgun (WGS) entry which is preliminary data.</text>
</comment>
<organism evidence="2 3">
    <name type="scientific">Anaerolinea thermolimosa</name>
    <dbReference type="NCBI Taxonomy" id="229919"/>
    <lineage>
        <taxon>Bacteria</taxon>
        <taxon>Bacillati</taxon>
        <taxon>Chloroflexota</taxon>
        <taxon>Anaerolineae</taxon>
        <taxon>Anaerolineales</taxon>
        <taxon>Anaerolineaceae</taxon>
        <taxon>Anaerolinea</taxon>
    </lineage>
</organism>
<dbReference type="Pfam" id="PF05437">
    <property type="entry name" value="AzlD"/>
    <property type="match status" value="1"/>
</dbReference>
<keyword evidence="1" id="KW-1133">Transmembrane helix</keyword>
<dbReference type="InterPro" id="IPR008407">
    <property type="entry name" value="Brnchd-chn_aa_trnsp_AzlD"/>
</dbReference>
<keyword evidence="1" id="KW-0812">Transmembrane</keyword>
<sequence>MNLWMVMLAGGLLTFLTRLSFIWLFDRLTLPRLFRRALRFVPPAVLSVIIFQELLIRDGSLFLSISNARLLAGILAMGVAWRTRNTLLTIIVGMAALLFLQIFIS</sequence>
<gene>
    <name evidence="2" type="ORF">DEQ80_06605</name>
</gene>
<feature type="transmembrane region" description="Helical" evidence="1">
    <location>
        <begin position="87"/>
        <end position="104"/>
    </location>
</feature>
<dbReference type="Proteomes" id="UP000264141">
    <property type="component" value="Unassembled WGS sequence"/>
</dbReference>
<dbReference type="EMBL" id="DPBP01000028">
    <property type="protein sequence ID" value="HCE17512.1"/>
    <property type="molecule type" value="Genomic_DNA"/>
</dbReference>
<dbReference type="STRING" id="229919.GCA_001050195_01810"/>
<feature type="transmembrane region" description="Helical" evidence="1">
    <location>
        <begin position="61"/>
        <end position="80"/>
    </location>
</feature>
<dbReference type="RefSeq" id="WP_084001308.1">
    <property type="nucleotide sequence ID" value="NZ_DF967965.1"/>
</dbReference>
<protein>
    <submittedName>
        <fullName evidence="2">AzlD domain-containing protein</fullName>
    </submittedName>
</protein>
<keyword evidence="1" id="KW-0472">Membrane</keyword>
<reference evidence="2 3" key="1">
    <citation type="journal article" date="2018" name="Nat. Biotechnol.">
        <title>A standardized bacterial taxonomy based on genome phylogeny substantially revises the tree of life.</title>
        <authorList>
            <person name="Parks D.H."/>
            <person name="Chuvochina M."/>
            <person name="Waite D.W."/>
            <person name="Rinke C."/>
            <person name="Skarshewski A."/>
            <person name="Chaumeil P.A."/>
            <person name="Hugenholtz P."/>
        </authorList>
    </citation>
    <scope>NUCLEOTIDE SEQUENCE [LARGE SCALE GENOMIC DNA]</scope>
    <source>
        <strain evidence="2">UBA8781</strain>
    </source>
</reference>
<feature type="transmembrane region" description="Helical" evidence="1">
    <location>
        <begin position="6"/>
        <end position="25"/>
    </location>
</feature>
<dbReference type="OrthoDB" id="165490at2"/>
<name>A0A3D1JG62_9CHLR</name>
<evidence type="ECO:0000313" key="3">
    <source>
        <dbReference type="Proteomes" id="UP000264141"/>
    </source>
</evidence>
<proteinExistence type="predicted"/>
<evidence type="ECO:0000313" key="2">
    <source>
        <dbReference type="EMBL" id="HCE17512.1"/>
    </source>
</evidence>
<dbReference type="AlphaFoldDB" id="A0A3D1JG62"/>